<keyword evidence="7" id="KW-1185">Reference proteome</keyword>
<keyword evidence="3" id="KW-0479">Metal-binding</keyword>
<feature type="domain" description="Mandelate racemase/muconate lactonizing enzyme C-terminal" evidence="5">
    <location>
        <begin position="132"/>
        <end position="252"/>
    </location>
</feature>
<dbReference type="PROSITE" id="PS00908">
    <property type="entry name" value="MR_MLE_1"/>
    <property type="match status" value="1"/>
</dbReference>
<dbReference type="InterPro" id="IPR029017">
    <property type="entry name" value="Enolase-like_N"/>
</dbReference>
<dbReference type="SUPFAM" id="SSF51604">
    <property type="entry name" value="Enolase C-terminal domain-like"/>
    <property type="match status" value="1"/>
</dbReference>
<dbReference type="RefSeq" id="WP_209526546.1">
    <property type="nucleotide sequence ID" value="NZ_JAEEGA010000004.1"/>
</dbReference>
<reference evidence="6" key="1">
    <citation type="submission" date="2020-12" db="EMBL/GenBank/DDBJ databases">
        <title>Vagococcus allomyrinae sp. nov. and Enterococcus lavae sp. nov., isolated from the larvae of Allomyrina dichotoma.</title>
        <authorList>
            <person name="Lee S.D."/>
        </authorList>
    </citation>
    <scope>NUCLEOTIDE SEQUENCE</scope>
    <source>
        <strain evidence="6">BWB3-3</strain>
    </source>
</reference>
<dbReference type="Gene3D" id="3.30.390.10">
    <property type="entry name" value="Enolase-like, N-terminal domain"/>
    <property type="match status" value="1"/>
</dbReference>
<evidence type="ECO:0000259" key="5">
    <source>
        <dbReference type="SMART" id="SM00922"/>
    </source>
</evidence>
<evidence type="ECO:0000256" key="4">
    <source>
        <dbReference type="ARBA" id="ARBA00022842"/>
    </source>
</evidence>
<dbReference type="Pfam" id="PF13378">
    <property type="entry name" value="MR_MLE_C"/>
    <property type="match status" value="1"/>
</dbReference>
<dbReference type="SMART" id="SM00922">
    <property type="entry name" value="MR_MLE"/>
    <property type="match status" value="1"/>
</dbReference>
<evidence type="ECO:0000313" key="7">
    <source>
        <dbReference type="Proteomes" id="UP000674938"/>
    </source>
</evidence>
<dbReference type="AlphaFoldDB" id="A0A940PA55"/>
<dbReference type="InterPro" id="IPR013341">
    <property type="entry name" value="Mandelate_racemase_N_dom"/>
</dbReference>
<dbReference type="EMBL" id="JAEEGA010000004">
    <property type="protein sequence ID" value="MBP1040960.1"/>
    <property type="molecule type" value="Genomic_DNA"/>
</dbReference>
<dbReference type="InterPro" id="IPR013342">
    <property type="entry name" value="Mandelate_racemase_C"/>
</dbReference>
<comment type="caution">
    <text evidence="6">The sequence shown here is derived from an EMBL/GenBank/DDBJ whole genome shotgun (WGS) entry which is preliminary data.</text>
</comment>
<evidence type="ECO:0000256" key="2">
    <source>
        <dbReference type="ARBA" id="ARBA00010339"/>
    </source>
</evidence>
<dbReference type="Pfam" id="PF02746">
    <property type="entry name" value="MR_MLE_N"/>
    <property type="match status" value="1"/>
</dbReference>
<dbReference type="GO" id="GO:0009063">
    <property type="term" value="P:amino acid catabolic process"/>
    <property type="evidence" value="ECO:0007669"/>
    <property type="project" value="InterPro"/>
</dbReference>
<dbReference type="InterPro" id="IPR018110">
    <property type="entry name" value="Mandel_Rmase/mucon_lact_enz_CS"/>
</dbReference>
<dbReference type="InterPro" id="IPR029065">
    <property type="entry name" value="Enolase_C-like"/>
</dbReference>
<protein>
    <submittedName>
        <fullName evidence="6">Starvation-sensing protein RspA</fullName>
    </submittedName>
</protein>
<dbReference type="GO" id="GO:0000287">
    <property type="term" value="F:magnesium ion binding"/>
    <property type="evidence" value="ECO:0007669"/>
    <property type="project" value="UniProtKB-ARBA"/>
</dbReference>
<dbReference type="FunFam" id="3.20.20.120:FF:000011">
    <property type="entry name" value="D-galactonate dehydratase family member VSWAT3_13707"/>
    <property type="match status" value="1"/>
</dbReference>
<comment type="similarity">
    <text evidence="2">Belongs to the mandelate racemase/muconate lactonizing enzyme family. GalD subfamily.</text>
</comment>
<evidence type="ECO:0000256" key="3">
    <source>
        <dbReference type="ARBA" id="ARBA00022723"/>
    </source>
</evidence>
<evidence type="ECO:0000256" key="1">
    <source>
        <dbReference type="ARBA" id="ARBA00003553"/>
    </source>
</evidence>
<dbReference type="PANTHER" id="PTHR48080:SF6">
    <property type="entry name" value="STARVATION-SENSING PROTEIN RSPA"/>
    <property type="match status" value="1"/>
</dbReference>
<organism evidence="6 7">
    <name type="scientific">Vagococcus allomyrinae</name>
    <dbReference type="NCBI Taxonomy" id="2794353"/>
    <lineage>
        <taxon>Bacteria</taxon>
        <taxon>Bacillati</taxon>
        <taxon>Bacillota</taxon>
        <taxon>Bacilli</taxon>
        <taxon>Lactobacillales</taxon>
        <taxon>Enterococcaceae</taxon>
        <taxon>Vagococcus</taxon>
    </lineage>
</organism>
<sequence length="400" mass="44805">MSLKITNVKVIATAPEGINLVAVKIETSEPGLYGVGCATFTQRHKAVVTAIEEYLKPFLIGKDPQRIEDIWKTAMVSSYWRNGPVLNNAVSGVDMALWDIKGKLAGMPLYQLFGGKCRDAVPAYIHADGKTIEHAIELVKDRVDAGWKEIRVQVGGYGGESNTMHRPERSTPGVYYDPQVYMDTMVETFEQLTTKFDSTINYCHDVHERLTPNQAIQFANRLEKFNLTFLEDALPPEQVMWFDHLRAHTKIPLAQGELFNNPNEWMTIIAKRYIDYLRLHVSQVGGITPVRKIIAFADAYGVQTAWHGPGDMTGIAHAVNTHLSISTPNFGIQEWSCSIKENTYKVFPGTPVVRNGYIYLNDQPGIGVDIDEEEAAKYPCHDNLPEWTLARLPDGTAARP</sequence>
<dbReference type="Gene3D" id="3.20.20.120">
    <property type="entry name" value="Enolase-like C-terminal domain"/>
    <property type="match status" value="1"/>
</dbReference>
<dbReference type="SUPFAM" id="SSF54826">
    <property type="entry name" value="Enolase N-terminal domain-like"/>
    <property type="match status" value="1"/>
</dbReference>
<dbReference type="InterPro" id="IPR034593">
    <property type="entry name" value="DgoD-like"/>
</dbReference>
<proteinExistence type="inferred from homology"/>
<accession>A0A940PA55</accession>
<dbReference type="Proteomes" id="UP000674938">
    <property type="component" value="Unassembled WGS sequence"/>
</dbReference>
<dbReference type="InterPro" id="IPR036849">
    <property type="entry name" value="Enolase-like_C_sf"/>
</dbReference>
<keyword evidence="4" id="KW-0460">Magnesium</keyword>
<dbReference type="PANTHER" id="PTHR48080">
    <property type="entry name" value="D-GALACTONATE DEHYDRATASE-RELATED"/>
    <property type="match status" value="1"/>
</dbReference>
<evidence type="ECO:0000313" key="6">
    <source>
        <dbReference type="EMBL" id="MBP1040960.1"/>
    </source>
</evidence>
<gene>
    <name evidence="6" type="ORF">I6N95_08085</name>
</gene>
<comment type="function">
    <text evidence="1">Has no detectable activity with D-mannonate and with a panel of 70 other acid sugars (in vitro), in spite of the conservation of the residues that are expected to be important for catalytic activity and cofactor binding. May have evolved a divergent function.</text>
</comment>
<name>A0A940PA55_9ENTE</name>